<evidence type="ECO:0000256" key="1">
    <source>
        <dbReference type="SAM" id="Phobius"/>
    </source>
</evidence>
<dbReference type="AlphaFoldDB" id="A0A9P9DI57"/>
<reference evidence="2" key="1">
    <citation type="journal article" date="2021" name="Nat. Commun.">
        <title>Genetic determinants of endophytism in the Arabidopsis root mycobiome.</title>
        <authorList>
            <person name="Mesny F."/>
            <person name="Miyauchi S."/>
            <person name="Thiergart T."/>
            <person name="Pickel B."/>
            <person name="Atanasova L."/>
            <person name="Karlsson M."/>
            <person name="Huettel B."/>
            <person name="Barry K.W."/>
            <person name="Haridas S."/>
            <person name="Chen C."/>
            <person name="Bauer D."/>
            <person name="Andreopoulos W."/>
            <person name="Pangilinan J."/>
            <person name="LaButti K."/>
            <person name="Riley R."/>
            <person name="Lipzen A."/>
            <person name="Clum A."/>
            <person name="Drula E."/>
            <person name="Henrissat B."/>
            <person name="Kohler A."/>
            <person name="Grigoriev I.V."/>
            <person name="Martin F.M."/>
            <person name="Hacquard S."/>
        </authorList>
    </citation>
    <scope>NUCLEOTIDE SEQUENCE</scope>
    <source>
        <strain evidence="2">MPI-CAGE-CH-0243</strain>
    </source>
</reference>
<sequence length="181" mass="20965">MKRIGIWCGTSVIRKRFVNTSSYQPPHHAQYLKATLIPYFSFRLSYNYNSENATANRNVTVTHLIADMSCDIDHSDKLLTAELPTHDNHPTAESKDEDCSETEYSTVCTEKLRKDVYMNHADLKYWETDDVDDWRRSEKDGFFVLVFIIMVVLFYFFAKLVVKIIGLVLAGIVLLLKMILN</sequence>
<protein>
    <submittedName>
        <fullName evidence="2">Uncharacterized protein</fullName>
    </submittedName>
</protein>
<evidence type="ECO:0000313" key="2">
    <source>
        <dbReference type="EMBL" id="KAH7119646.1"/>
    </source>
</evidence>
<dbReference type="Proteomes" id="UP000700596">
    <property type="component" value="Unassembled WGS sequence"/>
</dbReference>
<keyword evidence="1" id="KW-1133">Transmembrane helix</keyword>
<evidence type="ECO:0000313" key="3">
    <source>
        <dbReference type="Proteomes" id="UP000700596"/>
    </source>
</evidence>
<feature type="transmembrane region" description="Helical" evidence="1">
    <location>
        <begin position="164"/>
        <end position="180"/>
    </location>
</feature>
<keyword evidence="3" id="KW-1185">Reference proteome</keyword>
<accession>A0A9P9DI57</accession>
<keyword evidence="1" id="KW-0812">Transmembrane</keyword>
<keyword evidence="1" id="KW-0472">Membrane</keyword>
<comment type="caution">
    <text evidence="2">The sequence shown here is derived from an EMBL/GenBank/DDBJ whole genome shotgun (WGS) entry which is preliminary data.</text>
</comment>
<organism evidence="2 3">
    <name type="scientific">Dendryphion nanum</name>
    <dbReference type="NCBI Taxonomy" id="256645"/>
    <lineage>
        <taxon>Eukaryota</taxon>
        <taxon>Fungi</taxon>
        <taxon>Dikarya</taxon>
        <taxon>Ascomycota</taxon>
        <taxon>Pezizomycotina</taxon>
        <taxon>Dothideomycetes</taxon>
        <taxon>Pleosporomycetidae</taxon>
        <taxon>Pleosporales</taxon>
        <taxon>Torulaceae</taxon>
        <taxon>Dendryphion</taxon>
    </lineage>
</organism>
<proteinExistence type="predicted"/>
<name>A0A9P9DI57_9PLEO</name>
<gene>
    <name evidence="2" type="ORF">B0J11DRAFT_508449</name>
</gene>
<dbReference type="EMBL" id="JAGMWT010000011">
    <property type="protein sequence ID" value="KAH7119646.1"/>
    <property type="molecule type" value="Genomic_DNA"/>
</dbReference>